<dbReference type="InterPro" id="IPR045455">
    <property type="entry name" value="NrS-1_pol-like_helicase"/>
</dbReference>
<dbReference type="AlphaFoldDB" id="W0DZN8"/>
<dbReference type="Gene3D" id="3.40.50.300">
    <property type="entry name" value="P-loop containing nucleotide triphosphate hydrolases"/>
    <property type="match status" value="1"/>
</dbReference>
<evidence type="ECO:0000313" key="3">
    <source>
        <dbReference type="EMBL" id="AHF04080.1"/>
    </source>
</evidence>
<name>W0DZN8_MARPU</name>
<gene>
    <name evidence="3" type="ORF">MARPU_09580</name>
</gene>
<protein>
    <submittedName>
        <fullName evidence="3">Uncharacterized protein</fullName>
    </submittedName>
</protein>
<dbReference type="InterPro" id="IPR027417">
    <property type="entry name" value="P-loop_NTPase"/>
</dbReference>
<dbReference type="InterPro" id="IPR006171">
    <property type="entry name" value="TOPRIM_dom"/>
</dbReference>
<keyword evidence="4" id="KW-1185">Reference proteome</keyword>
<dbReference type="Pfam" id="PF19263">
    <property type="entry name" value="DUF5906"/>
    <property type="match status" value="1"/>
</dbReference>
<sequence>MWINSEEVRSQLLSAGLTGDRVEQLEVGKIIRTQVEDDREKRGWYLLHEIQNRNGESVLVGSYGIWRGNDNGARKIELGEHGKLSDEEREALKAKYRDDRKRAAAVRARDAERAARRAEQMWRKCEATAPEGGAEYLTRKGIGGHGVRYTQRGSVVIPMHDANGRVYGLQFLLSRTLQSERIQRTGRDKEYWPAGVAKQGHWHQIGAVGTLVLVCEGYATGASLHEATQFPVAVAFDAGNLRHVARALRKAYPRTRILICADDDFATQGNPGTTAASAAALECSGSWVAPRFSVDDQVRARARIAAEVDWSGCADDARAVARAIVRDAGRKLTDYNDLHAAEGLLTVRSQIEARLTELGWTTEQRSPTTTPGGEGRSVEDWRFDIEILINEYALIYGTDTVFDHRRKLILGLGPLRSAAGKGLVRQWLEHPDRQTVLQEQVGFDPGESDSQIRCNLWAGWPSRPESGSCERLLELLEYLCSGETQDPHGLYQWILKWIAYPIQHPGAKMQTALLVHGPEGTGKNTFFGCVRRIYGRYACQFSQVELESNFNGWASGKLFAIGNEVVSRAELYHIQGRLKAMVTEPEWIINEKMLPARSEANHCNLVFFSNRIDIAKLDDGDRRYCVVWTPQALPEHFYLEVSEEIANGGTEALHHHLLHLDLGDFSPHTKPPMTHAKRDLVELGMDSTERFYRDWSSGEIDPDLYRPCTSHDLYDLYRLWTRREGIPKAAQKQTLLTAIGKKPTIRKADERYLIGHNTKRGMVVFPTDRPMPDGVHRQQWIGNQIEAFRAAMTEARRSLGELEAA</sequence>
<dbReference type="eggNOG" id="COG3378">
    <property type="taxonomic scope" value="Bacteria"/>
</dbReference>
<dbReference type="CDD" id="cd01029">
    <property type="entry name" value="TOPRIM_primases"/>
    <property type="match status" value="1"/>
</dbReference>
<dbReference type="Proteomes" id="UP000005275">
    <property type="component" value="Chromosome"/>
</dbReference>
<dbReference type="HOGENOM" id="CLU_343809_0_0_6"/>
<proteinExistence type="predicted"/>
<dbReference type="SUPFAM" id="SSF52540">
    <property type="entry name" value="P-loop containing nucleoside triphosphate hydrolases"/>
    <property type="match status" value="1"/>
</dbReference>
<dbReference type="STRING" id="765910.MARPU_09580"/>
<feature type="domain" description="NrS-1 polymerase-like helicase" evidence="2">
    <location>
        <begin position="516"/>
        <end position="623"/>
    </location>
</feature>
<dbReference type="InterPro" id="IPR034154">
    <property type="entry name" value="TOPRIM_DnaG/twinkle"/>
</dbReference>
<dbReference type="eggNOG" id="COG4643">
    <property type="taxonomic scope" value="Bacteria"/>
</dbReference>
<accession>W0DZN8</accession>
<dbReference type="EMBL" id="CP007031">
    <property type="protein sequence ID" value="AHF04080.1"/>
    <property type="molecule type" value="Genomic_DNA"/>
</dbReference>
<evidence type="ECO:0000259" key="2">
    <source>
        <dbReference type="Pfam" id="PF19263"/>
    </source>
</evidence>
<feature type="domain" description="Toprim" evidence="1">
    <location>
        <begin position="212"/>
        <end position="285"/>
    </location>
</feature>
<dbReference type="Pfam" id="PF13362">
    <property type="entry name" value="Toprim_3"/>
    <property type="match status" value="1"/>
</dbReference>
<dbReference type="KEGG" id="mpur:MARPU_09580"/>
<reference evidence="3 4" key="1">
    <citation type="submission" date="2013-12" db="EMBL/GenBank/DDBJ databases">
        <authorList>
            <consortium name="DOE Joint Genome Institute"/>
            <person name="Bryant D.A."/>
            <person name="Huntemann M."/>
            <person name="Han J."/>
            <person name="Chen A."/>
            <person name="Kyrpides N."/>
            <person name="Mavromatis K."/>
            <person name="Markowitz V."/>
            <person name="Palaniappan K."/>
            <person name="Ivanova N."/>
            <person name="Schaumberg A."/>
            <person name="Pati A."/>
            <person name="Liolios K."/>
            <person name="Nordberg H.P."/>
            <person name="Cantor M.N."/>
            <person name="Hua S.X."/>
            <person name="Woyke T."/>
        </authorList>
    </citation>
    <scope>NUCLEOTIDE SEQUENCE [LARGE SCALE GENOMIC DNA]</scope>
    <source>
        <strain evidence="3 4">984</strain>
    </source>
</reference>
<evidence type="ECO:0000259" key="1">
    <source>
        <dbReference type="Pfam" id="PF13362"/>
    </source>
</evidence>
<organism evidence="3 4">
    <name type="scientific">Marichromatium purpuratum 984</name>
    <dbReference type="NCBI Taxonomy" id="765910"/>
    <lineage>
        <taxon>Bacteria</taxon>
        <taxon>Pseudomonadati</taxon>
        <taxon>Pseudomonadota</taxon>
        <taxon>Gammaproteobacteria</taxon>
        <taxon>Chromatiales</taxon>
        <taxon>Chromatiaceae</taxon>
        <taxon>Marichromatium</taxon>
    </lineage>
</organism>
<evidence type="ECO:0000313" key="4">
    <source>
        <dbReference type="Proteomes" id="UP000005275"/>
    </source>
</evidence>